<name>A0A5N6S5V7_9BIFI</name>
<dbReference type="EMBL" id="QDAG01000005">
    <property type="protein sequence ID" value="KAE8128430.1"/>
    <property type="molecule type" value="Genomic_DNA"/>
</dbReference>
<evidence type="ECO:0000313" key="2">
    <source>
        <dbReference type="Proteomes" id="UP000325415"/>
    </source>
</evidence>
<keyword evidence="2" id="KW-1185">Reference proteome</keyword>
<gene>
    <name evidence="1" type="ORF">DDE84_05975</name>
</gene>
<evidence type="ECO:0000313" key="1">
    <source>
        <dbReference type="EMBL" id="KAE8128430.1"/>
    </source>
</evidence>
<dbReference type="Proteomes" id="UP000325415">
    <property type="component" value="Unassembled WGS sequence"/>
</dbReference>
<reference evidence="1 2" key="1">
    <citation type="submission" date="2018-04" db="EMBL/GenBank/DDBJ databases">
        <authorList>
            <person name="Eckel V.P."/>
            <person name="Vogel R.F."/>
        </authorList>
    </citation>
    <scope>NUCLEOTIDE SEQUENCE [LARGE SCALE GENOMIC DNA]</scope>
    <source>
        <strain evidence="2">TMW 2.1764</strain>
    </source>
</reference>
<proteinExistence type="predicted"/>
<protein>
    <submittedName>
        <fullName evidence="1">Uncharacterized protein</fullName>
    </submittedName>
</protein>
<accession>A0A5N6S5V7</accession>
<organism evidence="1 2">
    <name type="scientific">Bifidobacterium tibiigranuli</name>
    <dbReference type="NCBI Taxonomy" id="2172043"/>
    <lineage>
        <taxon>Bacteria</taxon>
        <taxon>Bacillati</taxon>
        <taxon>Actinomycetota</taxon>
        <taxon>Actinomycetes</taxon>
        <taxon>Bifidobacteriales</taxon>
        <taxon>Bifidobacteriaceae</taxon>
        <taxon>Bifidobacterium</taxon>
    </lineage>
</organism>
<dbReference type="AlphaFoldDB" id="A0A5N6S5V7"/>
<sequence length="88" mass="9941">MDLIQNHDFAGKRQMAQHDMAAFEPCHEHLIDCTHYEIGEVAAFAPGEPRGYNRFGHMPVVRVIVVCIAYLTLEAQVRHLVVSEPLIS</sequence>
<comment type="caution">
    <text evidence="1">The sequence shown here is derived from an EMBL/GenBank/DDBJ whole genome shotgun (WGS) entry which is preliminary data.</text>
</comment>